<comment type="caution">
    <text evidence="1">The sequence shown here is derived from an EMBL/GenBank/DDBJ whole genome shotgun (WGS) entry which is preliminary data.</text>
</comment>
<reference evidence="1" key="1">
    <citation type="submission" date="2018-11" db="EMBL/GenBank/DDBJ databases">
        <title>Draft genome sequences of proposed Pectobacterium aquaticum sp. nov. isolated in France from fresh water.</title>
        <authorList>
            <person name="Pedron J."/>
            <person name="Barny M.A."/>
        </authorList>
    </citation>
    <scope>NUCLEOTIDE SEQUENCE [LARGE SCALE GENOMIC DNA]</scope>
    <source>
        <strain evidence="1">A35-S23-M15</strain>
    </source>
</reference>
<dbReference type="RefSeq" id="WP_116237635.1">
    <property type="nucleotide sequence ID" value="NZ_QHJW02000006.1"/>
</dbReference>
<keyword evidence="2" id="KW-1185">Reference proteome</keyword>
<sequence>MWLKVFNSYPDDINLLKINQLNSEELKILLSILINKNILLCWGEYDNEGNEILVGGTVE</sequence>
<evidence type="ECO:0000313" key="2">
    <source>
        <dbReference type="Proteomes" id="UP000256817"/>
    </source>
</evidence>
<name>A0A426JEG7_9GAMM</name>
<gene>
    <name evidence="1" type="ORF">DMB85_003730</name>
</gene>
<protein>
    <submittedName>
        <fullName evidence="1">Uncharacterized protein</fullName>
    </submittedName>
</protein>
<evidence type="ECO:0000313" key="1">
    <source>
        <dbReference type="EMBL" id="RRO11424.1"/>
    </source>
</evidence>
<organism evidence="1 2">
    <name type="scientific">Pectobacterium aquaticum</name>
    <dbReference type="NCBI Taxonomy" id="2204145"/>
    <lineage>
        <taxon>Bacteria</taxon>
        <taxon>Pseudomonadati</taxon>
        <taxon>Pseudomonadota</taxon>
        <taxon>Gammaproteobacteria</taxon>
        <taxon>Enterobacterales</taxon>
        <taxon>Pectobacteriaceae</taxon>
        <taxon>Pectobacterium</taxon>
    </lineage>
</organism>
<accession>A0A426JEG7</accession>
<dbReference type="Proteomes" id="UP000256817">
    <property type="component" value="Unassembled WGS sequence"/>
</dbReference>
<proteinExistence type="predicted"/>
<dbReference type="EMBL" id="QHJW02000006">
    <property type="protein sequence ID" value="RRO11424.1"/>
    <property type="molecule type" value="Genomic_DNA"/>
</dbReference>